<dbReference type="InterPro" id="IPR050833">
    <property type="entry name" value="Poly_Biosynth_Transport"/>
</dbReference>
<feature type="transmembrane region" description="Helical" evidence="6">
    <location>
        <begin position="51"/>
        <end position="70"/>
    </location>
</feature>
<feature type="transmembrane region" description="Helical" evidence="6">
    <location>
        <begin position="21"/>
        <end position="39"/>
    </location>
</feature>
<evidence type="ECO:0000256" key="1">
    <source>
        <dbReference type="ARBA" id="ARBA00004651"/>
    </source>
</evidence>
<evidence type="ECO:0000256" key="6">
    <source>
        <dbReference type="SAM" id="Phobius"/>
    </source>
</evidence>
<dbReference type="Proteomes" id="UP000570823">
    <property type="component" value="Unassembled WGS sequence"/>
</dbReference>
<accession>A0A7K4HLI7</accession>
<keyword evidence="2" id="KW-1003">Cell membrane</keyword>
<feature type="transmembrane region" description="Helical" evidence="6">
    <location>
        <begin position="425"/>
        <end position="449"/>
    </location>
</feature>
<feature type="transmembrane region" description="Helical" evidence="6">
    <location>
        <begin position="82"/>
        <end position="102"/>
    </location>
</feature>
<proteinExistence type="predicted"/>
<keyword evidence="3 6" id="KW-0812">Transmembrane</keyword>
<comment type="caution">
    <text evidence="7">The sequence shown here is derived from an EMBL/GenBank/DDBJ whole genome shotgun (WGS) entry which is preliminary data.</text>
</comment>
<evidence type="ECO:0000256" key="5">
    <source>
        <dbReference type="ARBA" id="ARBA00023136"/>
    </source>
</evidence>
<feature type="transmembrane region" description="Helical" evidence="6">
    <location>
        <begin position="241"/>
        <end position="262"/>
    </location>
</feature>
<feature type="transmembrane region" description="Helical" evidence="6">
    <location>
        <begin position="181"/>
        <end position="201"/>
    </location>
</feature>
<dbReference type="EMBL" id="JABXWR010000001">
    <property type="protein sequence ID" value="NVO66059.1"/>
    <property type="molecule type" value="Genomic_DNA"/>
</dbReference>
<dbReference type="PANTHER" id="PTHR30250:SF28">
    <property type="entry name" value="POLYSACCHARIDE BIOSYNTHESIS PROTEIN"/>
    <property type="match status" value="1"/>
</dbReference>
<evidence type="ECO:0000256" key="2">
    <source>
        <dbReference type="ARBA" id="ARBA00022475"/>
    </source>
</evidence>
<dbReference type="PANTHER" id="PTHR30250">
    <property type="entry name" value="PST FAMILY PREDICTED COLANIC ACID TRANSPORTER"/>
    <property type="match status" value="1"/>
</dbReference>
<keyword evidence="4 6" id="KW-1133">Transmembrane helix</keyword>
<feature type="transmembrane region" description="Helical" evidence="6">
    <location>
        <begin position="396"/>
        <end position="413"/>
    </location>
</feature>
<gene>
    <name evidence="7" type="ORF">HWN36_01715</name>
</gene>
<feature type="transmembrane region" description="Helical" evidence="6">
    <location>
        <begin position="338"/>
        <end position="363"/>
    </location>
</feature>
<evidence type="ECO:0000313" key="7">
    <source>
        <dbReference type="EMBL" id="NVO66059.1"/>
    </source>
</evidence>
<protein>
    <submittedName>
        <fullName evidence="7">Oligosaccharide flippase family protein</fullName>
    </submittedName>
</protein>
<reference evidence="7 8" key="1">
    <citation type="submission" date="2020-06" db="EMBL/GenBank/DDBJ databases">
        <title>Methanofollis fontis sp. nov., a methanogen isolated from marine sediments near a cold seep at Four-Way Closure Ridge offshore southwestern Taiwan.</title>
        <authorList>
            <person name="Chen S.-C."/>
            <person name="Teng N.-H."/>
            <person name="Lin Y.-S."/>
            <person name="Lai M.-C."/>
            <person name="Chen H.-H."/>
            <person name="Wang C.-C."/>
        </authorList>
    </citation>
    <scope>NUCLEOTIDE SEQUENCE [LARGE SCALE GENOMIC DNA]</scope>
    <source>
        <strain evidence="7 8">DSM 2702</strain>
    </source>
</reference>
<evidence type="ECO:0000313" key="8">
    <source>
        <dbReference type="Proteomes" id="UP000570823"/>
    </source>
</evidence>
<comment type="subcellular location">
    <subcellularLocation>
        <location evidence="1">Cell membrane</location>
        <topology evidence="1">Multi-pass membrane protein</topology>
    </subcellularLocation>
</comment>
<evidence type="ECO:0000256" key="4">
    <source>
        <dbReference type="ARBA" id="ARBA00022989"/>
    </source>
</evidence>
<feature type="transmembrane region" description="Helical" evidence="6">
    <location>
        <begin position="370"/>
        <end position="390"/>
    </location>
</feature>
<keyword evidence="8" id="KW-1185">Reference proteome</keyword>
<feature type="transmembrane region" description="Helical" evidence="6">
    <location>
        <begin position="455"/>
        <end position="473"/>
    </location>
</feature>
<dbReference type="GO" id="GO:0005886">
    <property type="term" value="C:plasma membrane"/>
    <property type="evidence" value="ECO:0007669"/>
    <property type="project" value="UniProtKB-SubCell"/>
</dbReference>
<name>A0A7K4HLI7_9EURY</name>
<organism evidence="7 8">
    <name type="scientific">Methanofollis tationis</name>
    <dbReference type="NCBI Taxonomy" id="81417"/>
    <lineage>
        <taxon>Archaea</taxon>
        <taxon>Methanobacteriati</taxon>
        <taxon>Methanobacteriota</taxon>
        <taxon>Stenosarchaea group</taxon>
        <taxon>Methanomicrobia</taxon>
        <taxon>Methanomicrobiales</taxon>
        <taxon>Methanomicrobiaceae</taxon>
        <taxon>Methanofollis</taxon>
    </lineage>
</organism>
<feature type="transmembrane region" description="Helical" evidence="6">
    <location>
        <begin position="122"/>
        <end position="142"/>
    </location>
</feature>
<evidence type="ECO:0000256" key="3">
    <source>
        <dbReference type="ARBA" id="ARBA00022692"/>
    </source>
</evidence>
<sequence length="499" mass="54783">MRLLCHVVRVASTFAGDIFKLVGGTAISQAIVILASPILTRMYGPEAFGLLSLFTSVTAIIAVIVCMRYEMAIMLPESDLEAANLLAGCLLVTCLISGLTLFFALNGDLVAGMMNAPELARYLWLAAPSVFFSGVFLSLNSWNSRTKHFGRLSVATVASKVLATGTQLGAGAAGYATGGSLIAASVFGQIIATVALAGQIWREDRDIFSGVRKKEIYLGFIRYKKFPLIDTWSALLNTLSWQLPVFLLAFYFSPVVVGWYALGMRMLQFPMSLIGKAISQVFFQRSAEFRSDERFPLFVTQVFRMLVVTGMFPILLVTVFGSDLFGVVFGETWTEAGLYAQILSIWAFVWFISSPLSTLYVVFEKQGFGLTFNLLNMISRLVSLVIGGVLGSPTMALALFALSGVFTYGYLCWKMLALARVPWSAVYAIVSKNLLLFMPVGIVLLSLKYWGLDPVVLVLVGSLSCVLYYLYLITTDRQIQGVLIGFGAKKWLPFLFRHG</sequence>
<dbReference type="AlphaFoldDB" id="A0A7K4HLI7"/>
<dbReference type="OrthoDB" id="118009at2157"/>
<feature type="transmembrane region" description="Helical" evidence="6">
    <location>
        <begin position="295"/>
        <end position="318"/>
    </location>
</feature>
<keyword evidence="5 6" id="KW-0472">Membrane</keyword>
<dbReference type="Pfam" id="PF13440">
    <property type="entry name" value="Polysacc_synt_3"/>
    <property type="match status" value="1"/>
</dbReference>